<dbReference type="PROSITE" id="PS00213">
    <property type="entry name" value="LIPOCALIN"/>
    <property type="match status" value="1"/>
</dbReference>
<sequence>MRIISFFGIAILILTSAGCVSDLPVQPVQAFELNRYLGKWYEIARLDHFFERGLESVTAEYSLRDDGGIRVVNRGYSVQKGEWKEAIGKAYFKETERLGHLKVSFFWPFYSSYIVFYVDPGYQYAFVAGPDHSYLWLLSRTSTVSEDVYSHFLAMAEEMGFDVRKLKKVKHRSSLTESLDTP</sequence>
<evidence type="ECO:0000256" key="13">
    <source>
        <dbReference type="PIRNR" id="PIRNR036893"/>
    </source>
</evidence>
<dbReference type="PANTHER" id="PTHR10612">
    <property type="entry name" value="APOLIPOPROTEIN D"/>
    <property type="match status" value="1"/>
</dbReference>
<evidence type="ECO:0000256" key="1">
    <source>
        <dbReference type="ARBA" id="ARBA00004442"/>
    </source>
</evidence>
<protein>
    <recommendedName>
        <fullName evidence="12">Outer membrane lipoprotein Blc</fullName>
    </recommendedName>
</protein>
<evidence type="ECO:0000256" key="5">
    <source>
        <dbReference type="ARBA" id="ARBA00022729"/>
    </source>
</evidence>
<evidence type="ECO:0000259" key="14">
    <source>
        <dbReference type="Pfam" id="PF08212"/>
    </source>
</evidence>
<organism evidence="15 16">
    <name type="scientific">Desulfuromonas acetoxidans (strain DSM 684 / 11070)</name>
    <dbReference type="NCBI Taxonomy" id="281689"/>
    <lineage>
        <taxon>Bacteria</taxon>
        <taxon>Pseudomonadati</taxon>
        <taxon>Thermodesulfobacteriota</taxon>
        <taxon>Desulfuromonadia</taxon>
        <taxon>Desulfuromonadales</taxon>
        <taxon>Desulfuromonadaceae</taxon>
        <taxon>Desulfuromonas</taxon>
    </lineage>
</organism>
<keyword evidence="5" id="KW-0732">Signal</keyword>
<dbReference type="CDD" id="cd19438">
    <property type="entry name" value="lipocalin_Blc-like"/>
    <property type="match status" value="1"/>
</dbReference>
<keyword evidence="9" id="KW-0998">Cell outer membrane</keyword>
<gene>
    <name evidence="15" type="ORF">Dace_0603</name>
</gene>
<dbReference type="FunFam" id="2.40.128.20:FF:000002">
    <property type="entry name" value="Outer membrane lipoprotein Blc"/>
    <property type="match status" value="1"/>
</dbReference>
<dbReference type="Pfam" id="PF08212">
    <property type="entry name" value="Lipocalin_2"/>
    <property type="match status" value="1"/>
</dbReference>
<dbReference type="Proteomes" id="UP000005695">
    <property type="component" value="Unassembled WGS sequence"/>
</dbReference>
<evidence type="ECO:0000256" key="7">
    <source>
        <dbReference type="ARBA" id="ARBA00023136"/>
    </source>
</evidence>
<feature type="domain" description="Lipocalin/cytosolic fatty-acid binding" evidence="14">
    <location>
        <begin position="32"/>
        <end position="170"/>
    </location>
</feature>
<reference evidence="15" key="2">
    <citation type="submission" date="2006-05" db="EMBL/GenBank/DDBJ databases">
        <title>Sequencing of the draft genome and assembly of Desulfuromonas acetoxidans DSM 684.</title>
        <authorList>
            <consortium name="US DOE Joint Genome Institute (JGI-PGF)"/>
            <person name="Copeland A."/>
            <person name="Lucas S."/>
            <person name="Lapidus A."/>
            <person name="Barry K."/>
            <person name="Detter J.C."/>
            <person name="Glavina del Rio T."/>
            <person name="Hammon N."/>
            <person name="Israni S."/>
            <person name="Dalin E."/>
            <person name="Tice H."/>
            <person name="Bruce D."/>
            <person name="Pitluck S."/>
            <person name="Richardson P."/>
        </authorList>
    </citation>
    <scope>NUCLEOTIDE SEQUENCE [LARGE SCALE GENOMIC DNA]</scope>
    <source>
        <strain evidence="15">DSM 684</strain>
    </source>
</reference>
<dbReference type="RefSeq" id="WP_006002321.1">
    <property type="nucleotide sequence ID" value="NZ_AAEW02000020.1"/>
</dbReference>
<evidence type="ECO:0000256" key="4">
    <source>
        <dbReference type="ARBA" id="ARBA00011738"/>
    </source>
</evidence>
<keyword evidence="10" id="KW-0449">Lipoprotein</keyword>
<dbReference type="Gene3D" id="2.40.128.20">
    <property type="match status" value="1"/>
</dbReference>
<keyword evidence="7" id="KW-0472">Membrane</keyword>
<dbReference type="PANTHER" id="PTHR10612:SF34">
    <property type="entry name" value="APOLIPOPROTEIN D"/>
    <property type="match status" value="1"/>
</dbReference>
<dbReference type="AlphaFoldDB" id="Q1JWN9"/>
<dbReference type="GO" id="GO:0006950">
    <property type="term" value="P:response to stress"/>
    <property type="evidence" value="ECO:0007669"/>
    <property type="project" value="UniProtKB-ARBA"/>
</dbReference>
<dbReference type="PROSITE" id="PS51257">
    <property type="entry name" value="PROKAR_LIPOPROTEIN"/>
    <property type="match status" value="1"/>
</dbReference>
<evidence type="ECO:0000313" key="15">
    <source>
        <dbReference type="EMBL" id="EAT14640.1"/>
    </source>
</evidence>
<evidence type="ECO:0000256" key="2">
    <source>
        <dbReference type="ARBA" id="ARBA00004635"/>
    </source>
</evidence>
<dbReference type="InterPro" id="IPR022271">
    <property type="entry name" value="Lipocalin_ApoD"/>
</dbReference>
<dbReference type="InterPro" id="IPR047202">
    <property type="entry name" value="Lipocalin_Blc-like_dom"/>
</dbReference>
<dbReference type="InterPro" id="IPR002446">
    <property type="entry name" value="Lipocalin_bac"/>
</dbReference>
<keyword evidence="8" id="KW-0564">Palmitate</keyword>
<accession>Q1JWN9</accession>
<dbReference type="InterPro" id="IPR022272">
    <property type="entry name" value="Lipocalin_CS"/>
</dbReference>
<keyword evidence="16" id="KW-1185">Reference proteome</keyword>
<dbReference type="InterPro" id="IPR012674">
    <property type="entry name" value="Calycin"/>
</dbReference>
<evidence type="ECO:0000256" key="12">
    <source>
        <dbReference type="ARBA" id="ARBA00071217"/>
    </source>
</evidence>
<dbReference type="GO" id="GO:0008289">
    <property type="term" value="F:lipid binding"/>
    <property type="evidence" value="ECO:0007669"/>
    <property type="project" value="UniProtKB-KW"/>
</dbReference>
<keyword evidence="6" id="KW-0446">Lipid-binding</keyword>
<comment type="subcellular location">
    <subcellularLocation>
        <location evidence="1">Cell outer membrane</location>
    </subcellularLocation>
    <subcellularLocation>
        <location evidence="2">Membrane</location>
        <topology evidence="2">Lipid-anchor</topology>
    </subcellularLocation>
</comment>
<dbReference type="PRINTS" id="PR01171">
    <property type="entry name" value="BCTLIPOCALIN"/>
</dbReference>
<dbReference type="PIRSF" id="PIRSF036893">
    <property type="entry name" value="Lipocalin_ApoD"/>
    <property type="match status" value="1"/>
</dbReference>
<dbReference type="OrthoDB" id="9793905at2"/>
<reference evidence="15" key="1">
    <citation type="submission" date="2006-05" db="EMBL/GenBank/DDBJ databases">
        <title>Annotation of the draft genome assembly of Desulfuromonas acetoxidans DSM 684.</title>
        <authorList>
            <consortium name="US DOE Joint Genome Institute (JGI-ORNL)"/>
            <person name="Larimer F."/>
            <person name="Land M."/>
            <person name="Hauser L."/>
        </authorList>
    </citation>
    <scope>NUCLEOTIDE SEQUENCE [LARGE SCALE GENOMIC DNA]</scope>
    <source>
        <strain evidence="15">DSM 684</strain>
    </source>
</reference>
<evidence type="ECO:0000256" key="9">
    <source>
        <dbReference type="ARBA" id="ARBA00023237"/>
    </source>
</evidence>
<comment type="similarity">
    <text evidence="3 13">Belongs to the calycin superfamily. Lipocalin family.</text>
</comment>
<dbReference type="SUPFAM" id="SSF50814">
    <property type="entry name" value="Lipocalins"/>
    <property type="match status" value="1"/>
</dbReference>
<evidence type="ECO:0000256" key="10">
    <source>
        <dbReference type="ARBA" id="ARBA00023288"/>
    </source>
</evidence>
<proteinExistence type="inferred from homology"/>
<dbReference type="EMBL" id="AAEW02000020">
    <property type="protein sequence ID" value="EAT14640.1"/>
    <property type="molecule type" value="Genomic_DNA"/>
</dbReference>
<comment type="caution">
    <text evidence="15">The sequence shown here is derived from an EMBL/GenBank/DDBJ whole genome shotgun (WGS) entry which is preliminary data.</text>
</comment>
<dbReference type="InterPro" id="IPR000566">
    <property type="entry name" value="Lipocln_cytosolic_FA-bd_dom"/>
</dbReference>
<comment type="subunit">
    <text evidence="4">Homodimer.</text>
</comment>
<evidence type="ECO:0000256" key="11">
    <source>
        <dbReference type="ARBA" id="ARBA00057024"/>
    </source>
</evidence>
<evidence type="ECO:0000256" key="6">
    <source>
        <dbReference type="ARBA" id="ARBA00023121"/>
    </source>
</evidence>
<evidence type="ECO:0000256" key="3">
    <source>
        <dbReference type="ARBA" id="ARBA00006889"/>
    </source>
</evidence>
<comment type="function">
    <text evidence="11">Involved in the storage or transport of lipids necessary for membrane maintenance under stressful conditions. Displays a binding preference for lysophospholipids.</text>
</comment>
<name>Q1JWN9_DESA6</name>
<evidence type="ECO:0000256" key="8">
    <source>
        <dbReference type="ARBA" id="ARBA00023139"/>
    </source>
</evidence>
<dbReference type="GO" id="GO:0009279">
    <property type="term" value="C:cell outer membrane"/>
    <property type="evidence" value="ECO:0007669"/>
    <property type="project" value="UniProtKB-SubCell"/>
</dbReference>
<evidence type="ECO:0000313" key="16">
    <source>
        <dbReference type="Proteomes" id="UP000005695"/>
    </source>
</evidence>